<proteinExistence type="predicted"/>
<evidence type="ECO:0000259" key="1">
    <source>
        <dbReference type="Pfam" id="PF01402"/>
    </source>
</evidence>
<sequence length="85" mass="9309">MISFDIIGLGGNVTDILIRAVPAEQVAAIDELAKGLGLSRNDFLRREVQQVAGRRAVRVTMKDLEDFCAMSSGLGDEDIMRQAWS</sequence>
<organism evidence="2 3">
    <name type="scientific">Luteococcus japonicus</name>
    <dbReference type="NCBI Taxonomy" id="33984"/>
    <lineage>
        <taxon>Bacteria</taxon>
        <taxon>Bacillati</taxon>
        <taxon>Actinomycetota</taxon>
        <taxon>Actinomycetes</taxon>
        <taxon>Propionibacteriales</taxon>
        <taxon>Propionibacteriaceae</taxon>
        <taxon>Luteococcus</taxon>
    </lineage>
</organism>
<dbReference type="Pfam" id="PF01402">
    <property type="entry name" value="RHH_1"/>
    <property type="match status" value="1"/>
</dbReference>
<protein>
    <submittedName>
        <fullName evidence="2">Ribbon-helix-helix CopG family protein</fullName>
    </submittedName>
</protein>
<dbReference type="InterPro" id="IPR002145">
    <property type="entry name" value="CopG"/>
</dbReference>
<dbReference type="Proteomes" id="UP000275749">
    <property type="component" value="Unassembled WGS sequence"/>
</dbReference>
<comment type="caution">
    <text evidence="2">The sequence shown here is derived from an EMBL/GenBank/DDBJ whole genome shotgun (WGS) entry which is preliminary data.</text>
</comment>
<accession>A0A3N1ZXD0</accession>
<dbReference type="GO" id="GO:0006355">
    <property type="term" value="P:regulation of DNA-templated transcription"/>
    <property type="evidence" value="ECO:0007669"/>
    <property type="project" value="InterPro"/>
</dbReference>
<dbReference type="AlphaFoldDB" id="A0A3N1ZXD0"/>
<evidence type="ECO:0000313" key="3">
    <source>
        <dbReference type="Proteomes" id="UP000275749"/>
    </source>
</evidence>
<gene>
    <name evidence="2" type="ORF">EDD41_2779</name>
</gene>
<dbReference type="InterPro" id="IPR013321">
    <property type="entry name" value="Arc_rbn_hlx_hlx"/>
</dbReference>
<reference evidence="2 3" key="1">
    <citation type="submission" date="2018-11" db="EMBL/GenBank/DDBJ databases">
        <title>Sequencing the genomes of 1000 actinobacteria strains.</title>
        <authorList>
            <person name="Klenk H.-P."/>
        </authorList>
    </citation>
    <scope>NUCLEOTIDE SEQUENCE [LARGE SCALE GENOMIC DNA]</scope>
    <source>
        <strain evidence="2 3">DSM 10546</strain>
    </source>
</reference>
<feature type="domain" description="Ribbon-helix-helix protein CopG" evidence="1">
    <location>
        <begin position="21"/>
        <end position="46"/>
    </location>
</feature>
<evidence type="ECO:0000313" key="2">
    <source>
        <dbReference type="EMBL" id="ROR55504.1"/>
    </source>
</evidence>
<name>A0A3N1ZXD0_9ACTN</name>
<dbReference type="Gene3D" id="1.10.1220.10">
    <property type="entry name" value="Met repressor-like"/>
    <property type="match status" value="1"/>
</dbReference>
<dbReference type="EMBL" id="RKHG01000001">
    <property type="protein sequence ID" value="ROR55504.1"/>
    <property type="molecule type" value="Genomic_DNA"/>
</dbReference>